<dbReference type="InterPro" id="IPR007627">
    <property type="entry name" value="RNA_pol_sigma70_r2"/>
</dbReference>
<evidence type="ECO:0000313" key="9">
    <source>
        <dbReference type="EMBL" id="RFA12833.1"/>
    </source>
</evidence>
<dbReference type="SUPFAM" id="SSF88659">
    <property type="entry name" value="Sigma3 and sigma4 domains of RNA polymerase sigma factors"/>
    <property type="match status" value="1"/>
</dbReference>
<dbReference type="GO" id="GO:0016987">
    <property type="term" value="F:sigma factor activity"/>
    <property type="evidence" value="ECO:0007669"/>
    <property type="project" value="UniProtKB-KW"/>
</dbReference>
<dbReference type="PANTHER" id="PTHR43133">
    <property type="entry name" value="RNA POLYMERASE ECF-TYPE SIGMA FACTO"/>
    <property type="match status" value="1"/>
</dbReference>
<evidence type="ECO:0000259" key="8">
    <source>
        <dbReference type="Pfam" id="PF08281"/>
    </source>
</evidence>
<dbReference type="GO" id="GO:0003677">
    <property type="term" value="F:DNA binding"/>
    <property type="evidence" value="ECO:0007669"/>
    <property type="project" value="UniProtKB-KW"/>
</dbReference>
<dbReference type="CDD" id="cd06171">
    <property type="entry name" value="Sigma70_r4"/>
    <property type="match status" value="1"/>
</dbReference>
<dbReference type="SUPFAM" id="SSF88946">
    <property type="entry name" value="Sigma2 domain of RNA polymerase sigma factors"/>
    <property type="match status" value="1"/>
</dbReference>
<keyword evidence="4" id="KW-0238">DNA-binding</keyword>
<dbReference type="InterPro" id="IPR014284">
    <property type="entry name" value="RNA_pol_sigma-70_dom"/>
</dbReference>
<accession>A0A3E0VTZ7</accession>
<dbReference type="OrthoDB" id="3747638at2"/>
<evidence type="ECO:0000256" key="5">
    <source>
        <dbReference type="ARBA" id="ARBA00023163"/>
    </source>
</evidence>
<evidence type="ECO:0000256" key="4">
    <source>
        <dbReference type="ARBA" id="ARBA00023125"/>
    </source>
</evidence>
<comment type="similarity">
    <text evidence="1">Belongs to the sigma-70 factor family. ECF subfamily.</text>
</comment>
<dbReference type="InterPro" id="IPR013325">
    <property type="entry name" value="RNA_pol_sigma_r2"/>
</dbReference>
<dbReference type="Pfam" id="PF08281">
    <property type="entry name" value="Sigma70_r4_2"/>
    <property type="match status" value="1"/>
</dbReference>
<dbReference type="Gene3D" id="1.10.1740.10">
    <property type="match status" value="1"/>
</dbReference>
<dbReference type="EMBL" id="NBXB01000040">
    <property type="protein sequence ID" value="RFA12833.1"/>
    <property type="molecule type" value="Genomic_DNA"/>
</dbReference>
<reference evidence="9 10" key="1">
    <citation type="submission" date="2017-04" db="EMBL/GenBank/DDBJ databases">
        <title>Comparative genome analysis of Subtercola boreus.</title>
        <authorList>
            <person name="Cho Y.-J."/>
            <person name="Cho A."/>
            <person name="Kim O.-S."/>
            <person name="Lee J.-I."/>
        </authorList>
    </citation>
    <scope>NUCLEOTIDE SEQUENCE [LARGE SCALE GENOMIC DNA]</scope>
    <source>
        <strain evidence="9 10">P27479</strain>
    </source>
</reference>
<sequence length="184" mass="20483">MAFGELYDRHHALIHRYAARRVGGHAADDVMSETFLVAFERRDSFASETGDAKPWLFGIATNLLKKYLRLETKAWRGLQAADAARVIEHDAIEIAGIRVDAARAVKKLGSHLNRMPAADRDTLLLYAWTDLDYAGVAAALDVPIGTVRSRLNRARTSLRKITDTGLAHEKEVPDERVDPAPRRA</sequence>
<dbReference type="PANTHER" id="PTHR43133:SF8">
    <property type="entry name" value="RNA POLYMERASE SIGMA FACTOR HI_1459-RELATED"/>
    <property type="match status" value="1"/>
</dbReference>
<evidence type="ECO:0000313" key="10">
    <source>
        <dbReference type="Proteomes" id="UP000256541"/>
    </source>
</evidence>
<organism evidence="9 10">
    <name type="scientific">Subtercola boreus</name>
    <dbReference type="NCBI Taxonomy" id="120213"/>
    <lineage>
        <taxon>Bacteria</taxon>
        <taxon>Bacillati</taxon>
        <taxon>Actinomycetota</taxon>
        <taxon>Actinomycetes</taxon>
        <taxon>Micrococcales</taxon>
        <taxon>Microbacteriaceae</taxon>
        <taxon>Subtercola</taxon>
    </lineage>
</organism>
<feature type="region of interest" description="Disordered" evidence="6">
    <location>
        <begin position="162"/>
        <end position="184"/>
    </location>
</feature>
<keyword evidence="3" id="KW-0731">Sigma factor</keyword>
<dbReference type="NCBIfam" id="TIGR02937">
    <property type="entry name" value="sigma70-ECF"/>
    <property type="match status" value="1"/>
</dbReference>
<evidence type="ECO:0000256" key="3">
    <source>
        <dbReference type="ARBA" id="ARBA00023082"/>
    </source>
</evidence>
<keyword evidence="2" id="KW-0805">Transcription regulation</keyword>
<evidence type="ECO:0000256" key="1">
    <source>
        <dbReference type="ARBA" id="ARBA00010641"/>
    </source>
</evidence>
<evidence type="ECO:0000256" key="6">
    <source>
        <dbReference type="SAM" id="MobiDB-lite"/>
    </source>
</evidence>
<dbReference type="InterPro" id="IPR013324">
    <property type="entry name" value="RNA_pol_sigma_r3/r4-like"/>
</dbReference>
<keyword evidence="5" id="KW-0804">Transcription</keyword>
<dbReference type="InterPro" id="IPR039425">
    <property type="entry name" value="RNA_pol_sigma-70-like"/>
</dbReference>
<dbReference type="Gene3D" id="1.10.10.10">
    <property type="entry name" value="Winged helix-like DNA-binding domain superfamily/Winged helix DNA-binding domain"/>
    <property type="match status" value="1"/>
</dbReference>
<gene>
    <name evidence="9" type="ORF">B7R22_14825</name>
</gene>
<comment type="caution">
    <text evidence="9">The sequence shown here is derived from an EMBL/GenBank/DDBJ whole genome shotgun (WGS) entry which is preliminary data.</text>
</comment>
<feature type="domain" description="RNA polymerase sigma-70 region 2" evidence="7">
    <location>
        <begin position="6"/>
        <end position="70"/>
    </location>
</feature>
<dbReference type="Proteomes" id="UP000256541">
    <property type="component" value="Unassembled WGS sequence"/>
</dbReference>
<evidence type="ECO:0000259" key="7">
    <source>
        <dbReference type="Pfam" id="PF04542"/>
    </source>
</evidence>
<evidence type="ECO:0000256" key="2">
    <source>
        <dbReference type="ARBA" id="ARBA00023015"/>
    </source>
</evidence>
<dbReference type="AlphaFoldDB" id="A0A3E0VTZ7"/>
<proteinExistence type="inferred from homology"/>
<dbReference type="RefSeq" id="WP_116412513.1">
    <property type="nucleotide sequence ID" value="NZ_NBXB01000040.1"/>
</dbReference>
<feature type="domain" description="RNA polymerase sigma factor 70 region 4 type 2" evidence="8">
    <location>
        <begin position="112"/>
        <end position="158"/>
    </location>
</feature>
<protein>
    <submittedName>
        <fullName evidence="9">RNA polymerase subunit sigma-70</fullName>
    </submittedName>
</protein>
<dbReference type="GO" id="GO:0006352">
    <property type="term" value="P:DNA-templated transcription initiation"/>
    <property type="evidence" value="ECO:0007669"/>
    <property type="project" value="InterPro"/>
</dbReference>
<dbReference type="InterPro" id="IPR036388">
    <property type="entry name" value="WH-like_DNA-bd_sf"/>
</dbReference>
<dbReference type="InterPro" id="IPR013249">
    <property type="entry name" value="RNA_pol_sigma70_r4_t2"/>
</dbReference>
<name>A0A3E0VTZ7_9MICO</name>
<dbReference type="Pfam" id="PF04542">
    <property type="entry name" value="Sigma70_r2"/>
    <property type="match status" value="1"/>
</dbReference>